<comment type="cofactor">
    <cofactor evidence="6">
        <name>[4Fe-4S] cluster</name>
        <dbReference type="ChEBI" id="CHEBI:49883"/>
    </cofactor>
    <text evidence="6">Binds 2 [4Fe-4S] clusters.</text>
</comment>
<dbReference type="InterPro" id="IPR009051">
    <property type="entry name" value="Helical_ferredxn"/>
</dbReference>
<evidence type="ECO:0000313" key="9">
    <source>
        <dbReference type="Proteomes" id="UP000199496"/>
    </source>
</evidence>
<dbReference type="PIRSF" id="PIRSF000139">
    <property type="entry name" value="Glc_ox_4Fe-4S"/>
    <property type="match status" value="1"/>
</dbReference>
<dbReference type="InterPro" id="IPR017896">
    <property type="entry name" value="4Fe4S_Fe-S-bd"/>
</dbReference>
<evidence type="ECO:0000259" key="7">
    <source>
        <dbReference type="PROSITE" id="PS51379"/>
    </source>
</evidence>
<evidence type="ECO:0000256" key="3">
    <source>
        <dbReference type="ARBA" id="ARBA00022737"/>
    </source>
</evidence>
<protein>
    <recommendedName>
        <fullName evidence="6">Glycolate oxidase iron-sulfur subunit</fullName>
        <ecNumber evidence="6">1.1.99.14</ecNumber>
    </recommendedName>
</protein>
<reference evidence="8 9" key="1">
    <citation type="submission" date="2016-10" db="EMBL/GenBank/DDBJ databases">
        <authorList>
            <person name="de Groot N.N."/>
        </authorList>
    </citation>
    <scope>NUCLEOTIDE SEQUENCE [LARGE SCALE GENOMIC DNA]</scope>
    <source>
        <strain evidence="8 9">B7-7</strain>
    </source>
</reference>
<dbReference type="PANTHER" id="PTHR32479:SF17">
    <property type="entry name" value="GLYCOLATE OXIDASE IRON-SULFUR SUBUNIT"/>
    <property type="match status" value="1"/>
</dbReference>
<keyword evidence="1 6" id="KW-0004">4Fe-4S</keyword>
<dbReference type="Pfam" id="PF02754">
    <property type="entry name" value="CCG"/>
    <property type="match status" value="2"/>
</dbReference>
<dbReference type="PROSITE" id="PS00198">
    <property type="entry name" value="4FE4S_FER_1"/>
    <property type="match status" value="2"/>
</dbReference>
<dbReference type="Proteomes" id="UP000199496">
    <property type="component" value="Unassembled WGS sequence"/>
</dbReference>
<dbReference type="Pfam" id="PF13183">
    <property type="entry name" value="Fer4_8"/>
    <property type="match status" value="1"/>
</dbReference>
<dbReference type="GO" id="GO:0046872">
    <property type="term" value="F:metal ion binding"/>
    <property type="evidence" value="ECO:0007669"/>
    <property type="project" value="UniProtKB-UniRule"/>
</dbReference>
<dbReference type="InterPro" id="IPR017900">
    <property type="entry name" value="4Fe4S_Fe_S_CS"/>
</dbReference>
<dbReference type="PROSITE" id="PS51379">
    <property type="entry name" value="4FE4S_FER_2"/>
    <property type="match status" value="2"/>
</dbReference>
<organism evidence="8 9">
    <name type="scientific">Ectothiorhodospira magna</name>
    <dbReference type="NCBI Taxonomy" id="867345"/>
    <lineage>
        <taxon>Bacteria</taxon>
        <taxon>Pseudomonadati</taxon>
        <taxon>Pseudomonadota</taxon>
        <taxon>Gammaproteobacteria</taxon>
        <taxon>Chromatiales</taxon>
        <taxon>Ectothiorhodospiraceae</taxon>
        <taxon>Ectothiorhodospira</taxon>
    </lineage>
</organism>
<dbReference type="AlphaFoldDB" id="A0A1H8ZC92"/>
<gene>
    <name evidence="8" type="ORF">SAMN05421693_10276</name>
</gene>
<dbReference type="EMBL" id="FOFO01000002">
    <property type="protein sequence ID" value="SEP62035.1"/>
    <property type="molecule type" value="Genomic_DNA"/>
</dbReference>
<accession>A0A1H8ZC92</accession>
<feature type="domain" description="4Fe-4S ferredoxin-type" evidence="7">
    <location>
        <begin position="5"/>
        <end position="34"/>
    </location>
</feature>
<keyword evidence="4 6" id="KW-0408">Iron</keyword>
<dbReference type="SUPFAM" id="SSF46548">
    <property type="entry name" value="alpha-helical ferredoxin"/>
    <property type="match status" value="1"/>
</dbReference>
<keyword evidence="6" id="KW-0249">Electron transport</keyword>
<keyword evidence="9" id="KW-1185">Reference proteome</keyword>
<keyword evidence="3" id="KW-0677">Repeat</keyword>
<comment type="function">
    <text evidence="6">Component of a complex that catalyzes the oxidation of glycolate to glyoxylate.</text>
</comment>
<evidence type="ECO:0000256" key="4">
    <source>
        <dbReference type="ARBA" id="ARBA00023004"/>
    </source>
</evidence>
<evidence type="ECO:0000256" key="1">
    <source>
        <dbReference type="ARBA" id="ARBA00022485"/>
    </source>
</evidence>
<feature type="domain" description="4Fe-4S ferredoxin-type" evidence="7">
    <location>
        <begin position="56"/>
        <end position="87"/>
    </location>
</feature>
<dbReference type="GO" id="GO:0019154">
    <property type="term" value="F:glycolate dehydrogenase activity"/>
    <property type="evidence" value="ECO:0007669"/>
    <property type="project" value="UniProtKB-EC"/>
</dbReference>
<comment type="catalytic activity">
    <reaction evidence="6">
        <text>glycolate + A = glyoxylate + AH2</text>
        <dbReference type="Rhea" id="RHEA:21264"/>
        <dbReference type="ChEBI" id="CHEBI:13193"/>
        <dbReference type="ChEBI" id="CHEBI:17499"/>
        <dbReference type="ChEBI" id="CHEBI:29805"/>
        <dbReference type="ChEBI" id="CHEBI:36655"/>
        <dbReference type="EC" id="1.1.99.14"/>
    </reaction>
</comment>
<keyword evidence="5 6" id="KW-0411">Iron-sulfur</keyword>
<evidence type="ECO:0000256" key="5">
    <source>
        <dbReference type="ARBA" id="ARBA00023014"/>
    </source>
</evidence>
<dbReference type="STRING" id="867345.SAMN05421693_10276"/>
<proteinExistence type="predicted"/>
<dbReference type="GO" id="GO:0051539">
    <property type="term" value="F:4 iron, 4 sulfur cluster binding"/>
    <property type="evidence" value="ECO:0007669"/>
    <property type="project" value="UniProtKB-UniRule"/>
</dbReference>
<sequence length="418" mass="43763">MTNSADILRDTDRCVKCGLCLPHCPTYQINRNEGDSPRGRITLMQGLMQGALKDDATVRRHLEGCLGCRACETVCPSGVPFGDLMDATRRVLIPPPQPSGAIRGYLLSHSGARRVASGSLRLARGMGLGWLAGHLGNAQRPGMARNATFLADVTPPPRWPRTPSPVTATRGTVSLFTGCTAETFDGPTLEAAVQVLTRLGYEVVVPQGQVCCGAMDHHAGGVKDAAALARRNQAAFAGHEGPILSLNSGCRVHLHGAGGDGLGARVTGLCRLLADLDLTPLQLVDTPLKVAFHTPCTLRHGLGEADFMVALLQRLPGVTDVALPDNAFCCGGAGSRMLTDPRMADQLLAPKLEALEALAPDVLVTANVGCGLHLAAGIRRRGLTVPVLNPARLMATRLGPAAAIGPSSGHHPPQSPVR</sequence>
<dbReference type="OrthoDB" id="9765258at2"/>
<dbReference type="InterPro" id="IPR012257">
    <property type="entry name" value="Glc_ox_4Fe-4S"/>
</dbReference>
<dbReference type="InterPro" id="IPR004017">
    <property type="entry name" value="Cys_rich_dom"/>
</dbReference>
<evidence type="ECO:0000313" key="8">
    <source>
        <dbReference type="EMBL" id="SEP62035.1"/>
    </source>
</evidence>
<name>A0A1H8ZC92_9GAMM</name>
<comment type="catalytic activity">
    <reaction evidence="6">
        <text>(R)-lactate + A = pyruvate + AH2</text>
        <dbReference type="Rhea" id="RHEA:15089"/>
        <dbReference type="ChEBI" id="CHEBI:13193"/>
        <dbReference type="ChEBI" id="CHEBI:15361"/>
        <dbReference type="ChEBI" id="CHEBI:16004"/>
        <dbReference type="ChEBI" id="CHEBI:17499"/>
    </reaction>
</comment>
<dbReference type="PANTHER" id="PTHR32479">
    <property type="entry name" value="GLYCOLATE OXIDASE IRON-SULFUR SUBUNIT"/>
    <property type="match status" value="1"/>
</dbReference>
<evidence type="ECO:0000256" key="2">
    <source>
        <dbReference type="ARBA" id="ARBA00022723"/>
    </source>
</evidence>
<dbReference type="Gene3D" id="1.10.1060.10">
    <property type="entry name" value="Alpha-helical ferredoxin"/>
    <property type="match status" value="1"/>
</dbReference>
<evidence type="ECO:0000256" key="6">
    <source>
        <dbReference type="PIRNR" id="PIRNR000139"/>
    </source>
</evidence>
<keyword evidence="6" id="KW-0813">Transport</keyword>
<dbReference type="EC" id="1.1.99.14" evidence="6"/>
<keyword evidence="2 6" id="KW-0479">Metal-binding</keyword>